<dbReference type="PANTHER" id="PTHR43422">
    <property type="entry name" value="THIAMINE THIAZOLE SYNTHASE"/>
    <property type="match status" value="1"/>
</dbReference>
<gene>
    <name evidence="2" type="ORF">N802_08705</name>
</gene>
<evidence type="ECO:0000256" key="1">
    <source>
        <dbReference type="SAM" id="MobiDB-lite"/>
    </source>
</evidence>
<dbReference type="Proteomes" id="UP000030002">
    <property type="component" value="Unassembled WGS sequence"/>
</dbReference>
<comment type="caution">
    <text evidence="2">The sequence shown here is derived from an EMBL/GenBank/DDBJ whole genome shotgun (WGS) entry which is preliminary data.</text>
</comment>
<dbReference type="PANTHER" id="PTHR43422:SF3">
    <property type="entry name" value="THIAMINE THIAZOLE SYNTHASE"/>
    <property type="match status" value="1"/>
</dbReference>
<dbReference type="Gene3D" id="3.50.50.60">
    <property type="entry name" value="FAD/NAD(P)-binding domain"/>
    <property type="match status" value="1"/>
</dbReference>
<dbReference type="STRING" id="1385520.N802_08705"/>
<sequence>MFATPAFPTHDPDHGAPIHPRHLGTVLVLGGSIAGLLAAAAVAPFADRVVVVERDPLPDQPGPRPGTPQAQQSHALLASGCAAIDELLPGASHDLVVLGAHKGDSAAEVHTFAGGGRLTATVAGADSLAVSRLMLEAYLRSRVRELAVVTLLDNTDVRGLRGELTMGRPRVSGAHIHDPGDQEGEDESLDADLVVDATGSPGRAAAWFAREGWDVPEHEAFAVGVRCATTHLARSSGDVGGRTGVLSLATRQTPRQGLALAQEDGAWTLTLTSYEDRPPPADPEGFRAFGHSVDAPEIGELLDTHEVLEPPRPYRLPHSTRRRIERTTLPSGYAVIGDALCSLDPNFRQGMSVAALQAVALHDELAQSGARDKRVDAYHRRAVAIVDQAWDMVVTAVHGIRGTGEGRSEKAFVSYVAAVQHGARSDPELARAFLRVVNMLDPPQALMRPGIVVRVAGAAAHLPPTHLPSVHLPVHLPKVPLPEVHLPSPPLPEILMPVQIAARRTKARRAARKGGRTAYKIKDQGSVS</sequence>
<name>A0A0A0JD84_9MICO</name>
<evidence type="ECO:0000313" key="3">
    <source>
        <dbReference type="Proteomes" id="UP000030002"/>
    </source>
</evidence>
<dbReference type="SUPFAM" id="SSF51905">
    <property type="entry name" value="FAD/NAD(P)-binding domain"/>
    <property type="match status" value="1"/>
</dbReference>
<evidence type="ECO:0000313" key="2">
    <source>
        <dbReference type="EMBL" id="KGN33977.1"/>
    </source>
</evidence>
<dbReference type="RefSeq" id="WP_035913585.1">
    <property type="nucleotide sequence ID" value="NZ_AVPJ01000003.1"/>
</dbReference>
<dbReference type="AlphaFoldDB" id="A0A0A0JD84"/>
<reference evidence="2 3" key="1">
    <citation type="submission" date="2013-08" db="EMBL/GenBank/DDBJ databases">
        <title>The genome sequence of Knoellia sinensis.</title>
        <authorList>
            <person name="Zhu W."/>
            <person name="Wang G."/>
        </authorList>
    </citation>
    <scope>NUCLEOTIDE SEQUENCE [LARGE SCALE GENOMIC DNA]</scope>
    <source>
        <strain evidence="2 3">KCTC 19936</strain>
    </source>
</reference>
<organism evidence="2 3">
    <name type="scientific">Knoellia sinensis KCTC 19936</name>
    <dbReference type="NCBI Taxonomy" id="1385520"/>
    <lineage>
        <taxon>Bacteria</taxon>
        <taxon>Bacillati</taxon>
        <taxon>Actinomycetota</taxon>
        <taxon>Actinomycetes</taxon>
        <taxon>Micrococcales</taxon>
        <taxon>Intrasporangiaceae</taxon>
        <taxon>Knoellia</taxon>
    </lineage>
</organism>
<feature type="region of interest" description="Disordered" evidence="1">
    <location>
        <begin position="509"/>
        <end position="528"/>
    </location>
</feature>
<proteinExistence type="predicted"/>
<dbReference type="EMBL" id="AVPJ01000003">
    <property type="protein sequence ID" value="KGN33977.1"/>
    <property type="molecule type" value="Genomic_DNA"/>
</dbReference>
<keyword evidence="3" id="KW-1185">Reference proteome</keyword>
<dbReference type="OrthoDB" id="9790035at2"/>
<dbReference type="eggNOG" id="COG0654">
    <property type="taxonomic scope" value="Bacteria"/>
</dbReference>
<protein>
    <recommendedName>
        <fullName evidence="4">FAD-binding domain-containing protein</fullName>
    </recommendedName>
</protein>
<accession>A0A0A0JD84</accession>
<evidence type="ECO:0008006" key="4">
    <source>
        <dbReference type="Google" id="ProtNLM"/>
    </source>
</evidence>
<dbReference type="InterPro" id="IPR036188">
    <property type="entry name" value="FAD/NAD-bd_sf"/>
</dbReference>